<dbReference type="Proteomes" id="UP001201262">
    <property type="component" value="Unassembled WGS sequence"/>
</dbReference>
<comment type="similarity">
    <text evidence="2">Belongs to the EBP family.</text>
</comment>
<feature type="transmembrane region" description="Helical" evidence="14">
    <location>
        <begin position="30"/>
        <end position="52"/>
    </location>
</feature>
<evidence type="ECO:0000256" key="9">
    <source>
        <dbReference type="ARBA" id="ARBA00023136"/>
    </source>
</evidence>
<keyword evidence="9 13" id="KW-0472">Membrane</keyword>
<feature type="transmembrane region" description="Helical" evidence="14">
    <location>
        <begin position="114"/>
        <end position="139"/>
    </location>
</feature>
<dbReference type="GO" id="GO:0016126">
    <property type="term" value="P:sterol biosynthetic process"/>
    <property type="evidence" value="ECO:0007669"/>
    <property type="project" value="UniProtKB-KW"/>
</dbReference>
<dbReference type="GO" id="GO:0047750">
    <property type="term" value="F:cholestenol delta-isomerase activity"/>
    <property type="evidence" value="ECO:0007669"/>
    <property type="project" value="InterPro"/>
</dbReference>
<keyword evidence="6 13" id="KW-1133">Transmembrane helix</keyword>
<keyword evidence="17" id="KW-1185">Reference proteome</keyword>
<keyword evidence="11" id="KW-0753">Steroid metabolism</keyword>
<evidence type="ECO:0000256" key="12">
    <source>
        <dbReference type="ARBA" id="ARBA00023235"/>
    </source>
</evidence>
<dbReference type="Pfam" id="PF05241">
    <property type="entry name" value="EBP"/>
    <property type="match status" value="1"/>
</dbReference>
<dbReference type="PANTHER" id="PTHR14207:SF0">
    <property type="entry name" value="3-BETA-HYDROXYSTEROID-DELTA(8),DELTA(7)-ISOMERASE"/>
    <property type="match status" value="1"/>
</dbReference>
<evidence type="ECO:0000256" key="10">
    <source>
        <dbReference type="ARBA" id="ARBA00023166"/>
    </source>
</evidence>
<comment type="caution">
    <text evidence="16">The sequence shown here is derived from an EMBL/GenBank/DDBJ whole genome shotgun (WGS) entry which is preliminary data.</text>
</comment>
<keyword evidence="12" id="KW-0413">Isomerase</keyword>
<dbReference type="GO" id="GO:0004769">
    <property type="term" value="F:steroid Delta-isomerase activity"/>
    <property type="evidence" value="ECO:0007669"/>
    <property type="project" value="TreeGrafter"/>
</dbReference>
<dbReference type="PROSITE" id="PS51751">
    <property type="entry name" value="EXPERA"/>
    <property type="match status" value="1"/>
</dbReference>
<keyword evidence="10" id="KW-1207">Sterol metabolism</keyword>
<evidence type="ECO:0000256" key="7">
    <source>
        <dbReference type="ARBA" id="ARBA00023011"/>
    </source>
</evidence>
<evidence type="ECO:0000256" key="14">
    <source>
        <dbReference type="SAM" id="Phobius"/>
    </source>
</evidence>
<evidence type="ECO:0000256" key="8">
    <source>
        <dbReference type="ARBA" id="ARBA00023098"/>
    </source>
</evidence>
<evidence type="ECO:0000256" key="13">
    <source>
        <dbReference type="PROSITE-ProRule" id="PRU01087"/>
    </source>
</evidence>
<sequence>MSTSAPLHPYYPLGVHIPGYIENVNSVVTLIGQFAVLWAAVVGLAWVTIGFLRPGAKYADRLAFVWFCLTASIHLFFEGYFVVNHATLGGYSHLFAELWKEYSLSDSRYLRSDAFLVSMECITAVCWGPLGFFISYCIIVQHPVRYALQIVICLGQIYGDLLYFATSLFDLYHTGLEFSRPESYYFWMYYFFMNFIWIVIPGYYLRDAIGEVTTVFRKVNELEKTQKSR</sequence>
<evidence type="ECO:0000313" key="16">
    <source>
        <dbReference type="EMBL" id="KAH8692321.1"/>
    </source>
</evidence>
<evidence type="ECO:0000313" key="17">
    <source>
        <dbReference type="Proteomes" id="UP001201262"/>
    </source>
</evidence>
<dbReference type="GO" id="GO:0000247">
    <property type="term" value="F:C-8 sterol isomerase activity"/>
    <property type="evidence" value="ECO:0007669"/>
    <property type="project" value="TreeGrafter"/>
</dbReference>
<keyword evidence="3" id="KW-0444">Lipid biosynthesis</keyword>
<dbReference type="InterPro" id="IPR007905">
    <property type="entry name" value="EBP"/>
</dbReference>
<evidence type="ECO:0000256" key="4">
    <source>
        <dbReference type="ARBA" id="ARBA00022692"/>
    </source>
</evidence>
<comment type="subcellular location">
    <subcellularLocation>
        <location evidence="1">Membrane</location>
        <topology evidence="1">Multi-pass membrane protein</topology>
    </subcellularLocation>
</comment>
<gene>
    <name evidence="16" type="ORF">BGW36DRAFT_387388</name>
</gene>
<keyword evidence="8" id="KW-0443">Lipid metabolism</keyword>
<feature type="transmembrane region" description="Helical" evidence="14">
    <location>
        <begin position="184"/>
        <end position="205"/>
    </location>
</feature>
<reference evidence="16" key="1">
    <citation type="submission" date="2021-12" db="EMBL/GenBank/DDBJ databases">
        <title>Convergent genome expansion in fungi linked to evolution of root-endophyte symbiosis.</title>
        <authorList>
            <consortium name="DOE Joint Genome Institute"/>
            <person name="Ke Y.-H."/>
            <person name="Bonito G."/>
            <person name="Liao H.-L."/>
            <person name="Looney B."/>
            <person name="Rojas-Flechas A."/>
            <person name="Nash J."/>
            <person name="Hameed K."/>
            <person name="Schadt C."/>
            <person name="Martin F."/>
            <person name="Crous P.W."/>
            <person name="Miettinen O."/>
            <person name="Magnuson J.K."/>
            <person name="Labbe J."/>
            <person name="Jacobson D."/>
            <person name="Doktycz M.J."/>
            <person name="Veneault-Fourrey C."/>
            <person name="Kuo A."/>
            <person name="Mondo S."/>
            <person name="Calhoun S."/>
            <person name="Riley R."/>
            <person name="Ohm R."/>
            <person name="LaButti K."/>
            <person name="Andreopoulos B."/>
            <person name="Pangilinan J."/>
            <person name="Nolan M."/>
            <person name="Tritt A."/>
            <person name="Clum A."/>
            <person name="Lipzen A."/>
            <person name="Daum C."/>
            <person name="Barry K."/>
            <person name="Grigoriev I.V."/>
            <person name="Vilgalys R."/>
        </authorList>
    </citation>
    <scope>NUCLEOTIDE SEQUENCE</scope>
    <source>
        <strain evidence="16">PMI_201</strain>
    </source>
</reference>
<dbReference type="GeneID" id="70247399"/>
<dbReference type="AlphaFoldDB" id="A0AAD4PSZ9"/>
<evidence type="ECO:0000256" key="6">
    <source>
        <dbReference type="ARBA" id="ARBA00022989"/>
    </source>
</evidence>
<dbReference type="EMBL" id="JAJTJA010000011">
    <property type="protein sequence ID" value="KAH8692321.1"/>
    <property type="molecule type" value="Genomic_DNA"/>
</dbReference>
<evidence type="ECO:0000256" key="3">
    <source>
        <dbReference type="ARBA" id="ARBA00022516"/>
    </source>
</evidence>
<proteinExistence type="inferred from homology"/>
<keyword evidence="7" id="KW-0756">Sterol biosynthesis</keyword>
<evidence type="ECO:0000256" key="1">
    <source>
        <dbReference type="ARBA" id="ARBA00004141"/>
    </source>
</evidence>
<keyword evidence="4 13" id="KW-0812">Transmembrane</keyword>
<dbReference type="InterPro" id="IPR033118">
    <property type="entry name" value="EXPERA"/>
</dbReference>
<protein>
    <submittedName>
        <fullName evidence="16">Cholestenol delta-isomerase</fullName>
    </submittedName>
</protein>
<keyword evidence="5" id="KW-0752">Steroid biosynthesis</keyword>
<organism evidence="16 17">
    <name type="scientific">Talaromyces proteolyticus</name>
    <dbReference type="NCBI Taxonomy" id="1131652"/>
    <lineage>
        <taxon>Eukaryota</taxon>
        <taxon>Fungi</taxon>
        <taxon>Dikarya</taxon>
        <taxon>Ascomycota</taxon>
        <taxon>Pezizomycotina</taxon>
        <taxon>Eurotiomycetes</taxon>
        <taxon>Eurotiomycetidae</taxon>
        <taxon>Eurotiales</taxon>
        <taxon>Trichocomaceae</taxon>
        <taxon>Talaromyces</taxon>
        <taxon>Talaromyces sect. Bacilispori</taxon>
    </lineage>
</organism>
<dbReference type="GO" id="GO:0016020">
    <property type="term" value="C:membrane"/>
    <property type="evidence" value="ECO:0007669"/>
    <property type="project" value="UniProtKB-SubCell"/>
</dbReference>
<feature type="transmembrane region" description="Helical" evidence="14">
    <location>
        <begin position="64"/>
        <end position="83"/>
    </location>
</feature>
<feature type="domain" description="EXPERA" evidence="15">
    <location>
        <begin position="59"/>
        <end position="205"/>
    </location>
</feature>
<evidence type="ECO:0000259" key="15">
    <source>
        <dbReference type="PROSITE" id="PS51751"/>
    </source>
</evidence>
<name>A0AAD4PSZ9_9EURO</name>
<feature type="transmembrane region" description="Helical" evidence="14">
    <location>
        <begin position="146"/>
        <end position="164"/>
    </location>
</feature>
<dbReference type="PANTHER" id="PTHR14207">
    <property type="entry name" value="STEROL ISOMERASE"/>
    <property type="match status" value="1"/>
</dbReference>
<accession>A0AAD4PSZ9</accession>
<dbReference type="RefSeq" id="XP_046068318.1">
    <property type="nucleotide sequence ID" value="XM_046217112.1"/>
</dbReference>
<evidence type="ECO:0000256" key="11">
    <source>
        <dbReference type="ARBA" id="ARBA00023221"/>
    </source>
</evidence>
<evidence type="ECO:0000256" key="2">
    <source>
        <dbReference type="ARBA" id="ARBA00008337"/>
    </source>
</evidence>
<dbReference type="GO" id="GO:0005783">
    <property type="term" value="C:endoplasmic reticulum"/>
    <property type="evidence" value="ECO:0007669"/>
    <property type="project" value="TreeGrafter"/>
</dbReference>
<evidence type="ECO:0000256" key="5">
    <source>
        <dbReference type="ARBA" id="ARBA00022955"/>
    </source>
</evidence>